<organism evidence="1 2">
    <name type="scientific">Steinernema glaseri</name>
    <dbReference type="NCBI Taxonomy" id="37863"/>
    <lineage>
        <taxon>Eukaryota</taxon>
        <taxon>Metazoa</taxon>
        <taxon>Ecdysozoa</taxon>
        <taxon>Nematoda</taxon>
        <taxon>Chromadorea</taxon>
        <taxon>Rhabditida</taxon>
        <taxon>Tylenchina</taxon>
        <taxon>Panagrolaimomorpha</taxon>
        <taxon>Strongyloidoidea</taxon>
        <taxon>Steinernematidae</taxon>
        <taxon>Steinernema</taxon>
    </lineage>
</organism>
<accession>A0A1I8ANS2</accession>
<name>A0A1I8ANS2_9BILA</name>
<dbReference type="WBParaSite" id="L893_g7886.t1">
    <property type="protein sequence ID" value="L893_g7886.t1"/>
    <property type="gene ID" value="L893_g7886"/>
</dbReference>
<evidence type="ECO:0000313" key="2">
    <source>
        <dbReference type="WBParaSite" id="L893_g7886.t1"/>
    </source>
</evidence>
<dbReference type="AlphaFoldDB" id="A0A1I8ANS2"/>
<keyword evidence="1" id="KW-1185">Reference proteome</keyword>
<proteinExistence type="predicted"/>
<sequence length="37" mass="4240">MHGNGTGTGTGYISQLQWIQKSINYFSHLRLPKVHRL</sequence>
<evidence type="ECO:0000313" key="1">
    <source>
        <dbReference type="Proteomes" id="UP000095287"/>
    </source>
</evidence>
<dbReference type="Proteomes" id="UP000095287">
    <property type="component" value="Unplaced"/>
</dbReference>
<reference evidence="2" key="1">
    <citation type="submission" date="2016-11" db="UniProtKB">
        <authorList>
            <consortium name="WormBaseParasite"/>
        </authorList>
    </citation>
    <scope>IDENTIFICATION</scope>
</reference>
<protein>
    <submittedName>
        <fullName evidence="2">Aldedh domain-containing protein</fullName>
    </submittedName>
</protein>